<keyword evidence="2 3" id="KW-0808">Transferase</keyword>
<protein>
    <submittedName>
        <fullName evidence="3">16S rRNA (Guanine(966)-N(2))-methyltransferase RsmD</fullName>
        <ecNumber evidence="3">2.1.1.171</ecNumber>
    </submittedName>
</protein>
<dbReference type="SUPFAM" id="SSF53335">
    <property type="entry name" value="S-adenosyl-L-methionine-dependent methyltransferases"/>
    <property type="match status" value="1"/>
</dbReference>
<organism evidence="3 4">
    <name type="scientific">Almyronema epifaneia S1</name>
    <dbReference type="NCBI Taxonomy" id="2991925"/>
    <lineage>
        <taxon>Bacteria</taxon>
        <taxon>Bacillati</taxon>
        <taxon>Cyanobacteriota</taxon>
        <taxon>Cyanophyceae</taxon>
        <taxon>Nodosilineales</taxon>
        <taxon>Nodosilineaceae</taxon>
        <taxon>Almyronema</taxon>
        <taxon>Almyronema epifaneia</taxon>
    </lineage>
</organism>
<dbReference type="EMBL" id="JBHZOL010000031">
    <property type="protein sequence ID" value="MFE4105674.1"/>
    <property type="molecule type" value="Genomic_DNA"/>
</dbReference>
<dbReference type="Proteomes" id="UP001600165">
    <property type="component" value="Unassembled WGS sequence"/>
</dbReference>
<comment type="caution">
    <text evidence="3">The sequence shown here is derived from an EMBL/GenBank/DDBJ whole genome shotgun (WGS) entry which is preliminary data.</text>
</comment>
<dbReference type="PROSITE" id="PS00092">
    <property type="entry name" value="N6_MTASE"/>
    <property type="match status" value="1"/>
</dbReference>
<name>A0ABW6IC99_9CYAN</name>
<dbReference type="InterPro" id="IPR004398">
    <property type="entry name" value="RNA_MeTrfase_RsmD"/>
</dbReference>
<dbReference type="CDD" id="cd02440">
    <property type="entry name" value="AdoMet_MTases"/>
    <property type="match status" value="1"/>
</dbReference>
<dbReference type="RefSeq" id="WP_377962666.1">
    <property type="nucleotide sequence ID" value="NZ_JBHZOL010000031.1"/>
</dbReference>
<dbReference type="Pfam" id="PF03602">
    <property type="entry name" value="Cons_hypoth95"/>
    <property type="match status" value="1"/>
</dbReference>
<keyword evidence="1 3" id="KW-0489">Methyltransferase</keyword>
<dbReference type="PANTHER" id="PTHR43542:SF1">
    <property type="entry name" value="METHYLTRANSFERASE"/>
    <property type="match status" value="1"/>
</dbReference>
<evidence type="ECO:0000313" key="3">
    <source>
        <dbReference type="EMBL" id="MFE4105674.1"/>
    </source>
</evidence>
<dbReference type="PIRSF" id="PIRSF004553">
    <property type="entry name" value="CHP00095"/>
    <property type="match status" value="1"/>
</dbReference>
<dbReference type="InterPro" id="IPR002052">
    <property type="entry name" value="DNA_methylase_N6_adenine_CS"/>
</dbReference>
<reference evidence="3 4" key="1">
    <citation type="submission" date="2024-10" db="EMBL/GenBank/DDBJ databases">
        <authorList>
            <person name="Ratan Roy A."/>
            <person name="Morales Sandoval P.H."/>
            <person name="De Los Santos Villalobos S."/>
            <person name="Chakraborty S."/>
            <person name="Mukherjee J."/>
        </authorList>
    </citation>
    <scope>NUCLEOTIDE SEQUENCE [LARGE SCALE GENOMIC DNA]</scope>
    <source>
        <strain evidence="3 4">S1</strain>
    </source>
</reference>
<evidence type="ECO:0000256" key="1">
    <source>
        <dbReference type="ARBA" id="ARBA00022603"/>
    </source>
</evidence>
<dbReference type="NCBIfam" id="TIGR00095">
    <property type="entry name" value="16S rRNA (guanine(966)-N(2))-methyltransferase RsmD"/>
    <property type="match status" value="1"/>
</dbReference>
<dbReference type="PANTHER" id="PTHR43542">
    <property type="entry name" value="METHYLTRANSFERASE"/>
    <property type="match status" value="1"/>
</dbReference>
<accession>A0ABW6IC99</accession>
<dbReference type="GO" id="GO:0052913">
    <property type="term" value="F:16S rRNA (guanine(966)-N(2))-methyltransferase activity"/>
    <property type="evidence" value="ECO:0007669"/>
    <property type="project" value="UniProtKB-EC"/>
</dbReference>
<evidence type="ECO:0000313" key="4">
    <source>
        <dbReference type="Proteomes" id="UP001600165"/>
    </source>
</evidence>
<gene>
    <name evidence="3" type="primary">rsmD</name>
    <name evidence="3" type="ORF">ACFVKH_05250</name>
</gene>
<sequence>MPLRIYGNRLLKTLPGSATRPTSARVREALFNIWQGYVAGCCWLDLCAGSGAMGAEALARGALEVVGVEQSGSACRVIRENWQRLAQPQQQYEIRRGDVQQQILKLRGRSFDRIYFDPPYASPLYASVLPAIAELSLLAPAGELAVEHRPESWSAQAIAGLEIIRQKRYGDTTLTFYVLAASGKPTRL</sequence>
<dbReference type="InterPro" id="IPR029063">
    <property type="entry name" value="SAM-dependent_MTases_sf"/>
</dbReference>
<evidence type="ECO:0000256" key="2">
    <source>
        <dbReference type="ARBA" id="ARBA00022679"/>
    </source>
</evidence>
<dbReference type="EC" id="2.1.1.171" evidence="3"/>
<proteinExistence type="predicted"/>
<keyword evidence="4" id="KW-1185">Reference proteome</keyword>
<dbReference type="Gene3D" id="3.40.50.150">
    <property type="entry name" value="Vaccinia Virus protein VP39"/>
    <property type="match status" value="1"/>
</dbReference>